<dbReference type="Proteomes" id="UP001140510">
    <property type="component" value="Unassembled WGS sequence"/>
</dbReference>
<evidence type="ECO:0000313" key="3">
    <source>
        <dbReference type="Proteomes" id="UP001140510"/>
    </source>
</evidence>
<dbReference type="GO" id="GO:0005829">
    <property type="term" value="C:cytosol"/>
    <property type="evidence" value="ECO:0007669"/>
    <property type="project" value="TreeGrafter"/>
</dbReference>
<dbReference type="GO" id="GO:0008757">
    <property type="term" value="F:S-adenosylmethionine-dependent methyltransferase activity"/>
    <property type="evidence" value="ECO:0007669"/>
    <property type="project" value="UniProtKB-ARBA"/>
</dbReference>
<accession>A0A9W9D9H7</accession>
<dbReference type="GO" id="GO:0005840">
    <property type="term" value="C:ribosome"/>
    <property type="evidence" value="ECO:0007669"/>
    <property type="project" value="UniProtKB-KW"/>
</dbReference>
<dbReference type="GO" id="GO:0032259">
    <property type="term" value="P:methylation"/>
    <property type="evidence" value="ECO:0007669"/>
    <property type="project" value="UniProtKB-KW"/>
</dbReference>
<keyword evidence="2" id="KW-0687">Ribonucleoprotein</keyword>
<keyword evidence="3" id="KW-1185">Reference proteome</keyword>
<protein>
    <submittedName>
        <fullName evidence="2">Ribosomal protein lysine methyltransferase</fullName>
    </submittedName>
</protein>
<dbReference type="EMBL" id="JAPEVA010000023">
    <property type="protein sequence ID" value="KAJ4407023.1"/>
    <property type="molecule type" value="Genomic_DNA"/>
</dbReference>
<dbReference type="OrthoDB" id="2529286at2759"/>
<evidence type="ECO:0000256" key="1">
    <source>
        <dbReference type="SAM" id="MobiDB-lite"/>
    </source>
</evidence>
<keyword evidence="2" id="KW-0689">Ribosomal protein</keyword>
<dbReference type="InterPro" id="IPR019410">
    <property type="entry name" value="Methyltransf_16"/>
</dbReference>
<gene>
    <name evidence="2" type="primary">RKM5</name>
    <name evidence="2" type="ORF">N0V91_004189</name>
</gene>
<organism evidence="2 3">
    <name type="scientific">Didymella pomorum</name>
    <dbReference type="NCBI Taxonomy" id="749634"/>
    <lineage>
        <taxon>Eukaryota</taxon>
        <taxon>Fungi</taxon>
        <taxon>Dikarya</taxon>
        <taxon>Ascomycota</taxon>
        <taxon>Pezizomycotina</taxon>
        <taxon>Dothideomycetes</taxon>
        <taxon>Pleosporomycetidae</taxon>
        <taxon>Pleosporales</taxon>
        <taxon>Pleosporineae</taxon>
        <taxon>Didymellaceae</taxon>
        <taxon>Didymella</taxon>
    </lineage>
</organism>
<dbReference type="Gene3D" id="3.40.50.150">
    <property type="entry name" value="Vaccinia Virus protein VP39"/>
    <property type="match status" value="1"/>
</dbReference>
<sequence length="333" mass="36222">MLAMDNWTVQEEVGDSTRPHDQELSIPSNLATGSAPPPNRAVNRLKFIRQAILLHLCNMQLSAILDGEPISDPEEEAFVIFSQALPSQSLGIIDAHAESLELGVAGRDLVIQQSRGLLTSDRKAGTTGAVVWAVTPRFASWLASPSNILFTSGLLSASSSAIELGSGISGIVALTLGARISSFLATDQDYAMKLLRQNIFDNFDAVFPGLKKGGKGKRKHVSPGSITAQVLDWEEDDVSHLSPVDVLIACDCIYNYALVEPLNATCAAICKLNDSKERPTLCVIAQQLRSPDVFEAWIKSFDRRFHTWQIPDRLMDEGLREGSGFVVHIGIVR</sequence>
<evidence type="ECO:0000313" key="2">
    <source>
        <dbReference type="EMBL" id="KAJ4407023.1"/>
    </source>
</evidence>
<comment type="caution">
    <text evidence="2">The sequence shown here is derived from an EMBL/GenBank/DDBJ whole genome shotgun (WGS) entry which is preliminary data.</text>
</comment>
<reference evidence="2" key="1">
    <citation type="submission" date="2022-10" db="EMBL/GenBank/DDBJ databases">
        <title>Tapping the CABI collections for fungal endophytes: first genome assemblies for Collariella, Neodidymelliopsis, Ascochyta clinopodiicola, Didymella pomorum, Didymosphaeria variabile, Neocosmospora piperis and Neocucurbitaria cava.</title>
        <authorList>
            <person name="Hill R."/>
        </authorList>
    </citation>
    <scope>NUCLEOTIDE SEQUENCE</scope>
    <source>
        <strain evidence="2">IMI 355091</strain>
    </source>
</reference>
<name>A0A9W9D9H7_9PLEO</name>
<dbReference type="Pfam" id="PF10294">
    <property type="entry name" value="Methyltransf_16"/>
    <property type="match status" value="1"/>
</dbReference>
<feature type="region of interest" description="Disordered" evidence="1">
    <location>
        <begin position="1"/>
        <end position="37"/>
    </location>
</feature>
<dbReference type="AlphaFoldDB" id="A0A9W9D9H7"/>
<dbReference type="PANTHER" id="PTHR14614">
    <property type="entry name" value="HEPATOCELLULAR CARCINOMA-ASSOCIATED ANTIGEN"/>
    <property type="match status" value="1"/>
</dbReference>
<keyword evidence="2" id="KW-0489">Methyltransferase</keyword>
<dbReference type="InterPro" id="IPR029063">
    <property type="entry name" value="SAM-dependent_MTases_sf"/>
</dbReference>
<keyword evidence="2" id="KW-0808">Transferase</keyword>
<proteinExistence type="predicted"/>
<dbReference type="PANTHER" id="PTHR14614:SF109">
    <property type="entry name" value="RIBOSOMAL LYSINE N-METHYLTRANSFERASE 5"/>
    <property type="match status" value="1"/>
</dbReference>
<dbReference type="GO" id="GO:0032991">
    <property type="term" value="C:protein-containing complex"/>
    <property type="evidence" value="ECO:0007669"/>
    <property type="project" value="TreeGrafter"/>
</dbReference>